<name>A0AC34G9R0_9BILA</name>
<sequence length="143" mass="16434">MSGPVRAAGLLVYRPVKDGFEYLLLQASYKPYHWTPPKGHVDPGEDEWTAALRETKEEAGINADQLEIDKDFNFIQRYIANGEPKTVAYWLAKLVKPLEVTLSNEHQTMKWLGLEESITLSKFKEMEEMLRAADKYLKDKSSK</sequence>
<evidence type="ECO:0000313" key="2">
    <source>
        <dbReference type="WBParaSite" id="ES5_v2.g26468.t1"/>
    </source>
</evidence>
<evidence type="ECO:0000313" key="1">
    <source>
        <dbReference type="Proteomes" id="UP000887579"/>
    </source>
</evidence>
<dbReference type="Proteomes" id="UP000887579">
    <property type="component" value="Unplaced"/>
</dbReference>
<reference evidence="2" key="1">
    <citation type="submission" date="2022-11" db="UniProtKB">
        <authorList>
            <consortium name="WormBaseParasite"/>
        </authorList>
    </citation>
    <scope>IDENTIFICATION</scope>
</reference>
<proteinExistence type="predicted"/>
<protein>
    <submittedName>
        <fullName evidence="2">Bis(5'-nucleosyl)-tetraphosphatase [asymmetrical]</fullName>
    </submittedName>
</protein>
<organism evidence="1 2">
    <name type="scientific">Panagrolaimus sp. ES5</name>
    <dbReference type="NCBI Taxonomy" id="591445"/>
    <lineage>
        <taxon>Eukaryota</taxon>
        <taxon>Metazoa</taxon>
        <taxon>Ecdysozoa</taxon>
        <taxon>Nematoda</taxon>
        <taxon>Chromadorea</taxon>
        <taxon>Rhabditida</taxon>
        <taxon>Tylenchina</taxon>
        <taxon>Panagrolaimomorpha</taxon>
        <taxon>Panagrolaimoidea</taxon>
        <taxon>Panagrolaimidae</taxon>
        <taxon>Panagrolaimus</taxon>
    </lineage>
</organism>
<dbReference type="WBParaSite" id="ES5_v2.g26468.t1">
    <property type="protein sequence ID" value="ES5_v2.g26468.t1"/>
    <property type="gene ID" value="ES5_v2.g26468"/>
</dbReference>
<accession>A0AC34G9R0</accession>